<organism evidence="16 17">
    <name type="scientific">Dehalobacterium formicoaceticum</name>
    <dbReference type="NCBI Taxonomy" id="51515"/>
    <lineage>
        <taxon>Bacteria</taxon>
        <taxon>Bacillati</taxon>
        <taxon>Bacillota</taxon>
        <taxon>Clostridia</taxon>
        <taxon>Eubacteriales</taxon>
        <taxon>Peptococcaceae</taxon>
        <taxon>Dehalobacterium</taxon>
    </lineage>
</organism>
<feature type="domain" description="FAD/NAD(P)-binding" evidence="15">
    <location>
        <begin position="10"/>
        <end position="340"/>
    </location>
</feature>
<dbReference type="InterPro" id="IPR001100">
    <property type="entry name" value="Pyr_nuc-diS_OxRdtase"/>
</dbReference>
<evidence type="ECO:0000256" key="4">
    <source>
        <dbReference type="ARBA" id="ARBA00016961"/>
    </source>
</evidence>
<evidence type="ECO:0000259" key="15">
    <source>
        <dbReference type="Pfam" id="PF07992"/>
    </source>
</evidence>
<evidence type="ECO:0000256" key="12">
    <source>
        <dbReference type="ARBA" id="ARBA00049187"/>
    </source>
</evidence>
<dbReference type="Gene3D" id="3.50.50.60">
    <property type="entry name" value="FAD/NAD(P)-binding domain"/>
    <property type="match status" value="2"/>
</dbReference>
<dbReference type="PRINTS" id="PR00368">
    <property type="entry name" value="FADPNR"/>
</dbReference>
<keyword evidence="11 13" id="KW-0676">Redox-active center</keyword>
<keyword evidence="8 13" id="KW-0560">Oxidoreductase</keyword>
<dbReference type="Proteomes" id="UP001524944">
    <property type="component" value="Unassembled WGS sequence"/>
</dbReference>
<accession>A0ABT1Y3E4</accession>
<keyword evidence="10" id="KW-1015">Disulfide bond</keyword>
<comment type="subcellular location">
    <subcellularLocation>
        <location evidence="1">Cytoplasm</location>
    </subcellularLocation>
</comment>
<comment type="catalytic activity">
    <reaction evidence="12 13">
        <text>N(6)-[(R)-dihydrolipoyl]-L-lysyl-[protein] + NAD(+) = N(6)-[(R)-lipoyl]-L-lysyl-[protein] + NADH + H(+)</text>
        <dbReference type="Rhea" id="RHEA:15045"/>
        <dbReference type="Rhea" id="RHEA-COMP:10474"/>
        <dbReference type="Rhea" id="RHEA-COMP:10475"/>
        <dbReference type="ChEBI" id="CHEBI:15378"/>
        <dbReference type="ChEBI" id="CHEBI:57540"/>
        <dbReference type="ChEBI" id="CHEBI:57945"/>
        <dbReference type="ChEBI" id="CHEBI:83099"/>
        <dbReference type="ChEBI" id="CHEBI:83100"/>
        <dbReference type="EC" id="1.8.1.4"/>
    </reaction>
</comment>
<evidence type="ECO:0000256" key="7">
    <source>
        <dbReference type="ARBA" id="ARBA00022827"/>
    </source>
</evidence>
<evidence type="ECO:0000256" key="9">
    <source>
        <dbReference type="ARBA" id="ARBA00023027"/>
    </source>
</evidence>
<dbReference type="InterPro" id="IPR004099">
    <property type="entry name" value="Pyr_nucl-diS_OxRdtase_dimer"/>
</dbReference>
<dbReference type="PANTHER" id="PTHR22912">
    <property type="entry name" value="DISULFIDE OXIDOREDUCTASE"/>
    <property type="match status" value="1"/>
</dbReference>
<dbReference type="InterPro" id="IPR006258">
    <property type="entry name" value="Lipoamide_DH"/>
</dbReference>
<evidence type="ECO:0000256" key="5">
    <source>
        <dbReference type="ARBA" id="ARBA00022490"/>
    </source>
</evidence>
<dbReference type="PIRSF" id="PIRSF000350">
    <property type="entry name" value="Mercury_reductase_MerA"/>
    <property type="match status" value="1"/>
</dbReference>
<dbReference type="GO" id="GO:0004148">
    <property type="term" value="F:dihydrolipoyl dehydrogenase (NADH) activity"/>
    <property type="evidence" value="ECO:0007669"/>
    <property type="project" value="UniProtKB-EC"/>
</dbReference>
<evidence type="ECO:0000256" key="1">
    <source>
        <dbReference type="ARBA" id="ARBA00004496"/>
    </source>
</evidence>
<name>A0ABT1Y3E4_9FIRM</name>
<dbReference type="InterPro" id="IPR036188">
    <property type="entry name" value="FAD/NAD-bd_sf"/>
</dbReference>
<evidence type="ECO:0000313" key="16">
    <source>
        <dbReference type="EMBL" id="MCR6544675.1"/>
    </source>
</evidence>
<dbReference type="EMBL" id="JANPWE010000001">
    <property type="protein sequence ID" value="MCR6544675.1"/>
    <property type="molecule type" value="Genomic_DNA"/>
</dbReference>
<dbReference type="Pfam" id="PF02852">
    <property type="entry name" value="Pyr_redox_dim"/>
    <property type="match status" value="1"/>
</dbReference>
<evidence type="ECO:0000256" key="10">
    <source>
        <dbReference type="ARBA" id="ARBA00023157"/>
    </source>
</evidence>
<evidence type="ECO:0000256" key="13">
    <source>
        <dbReference type="RuleBase" id="RU003692"/>
    </source>
</evidence>
<dbReference type="EC" id="1.8.1.4" evidence="3 13"/>
<evidence type="ECO:0000259" key="14">
    <source>
        <dbReference type="Pfam" id="PF02852"/>
    </source>
</evidence>
<evidence type="ECO:0000256" key="3">
    <source>
        <dbReference type="ARBA" id="ARBA00012608"/>
    </source>
</evidence>
<evidence type="ECO:0000313" key="17">
    <source>
        <dbReference type="Proteomes" id="UP001524944"/>
    </source>
</evidence>
<keyword evidence="17" id="KW-1185">Reference proteome</keyword>
<dbReference type="InterPro" id="IPR050151">
    <property type="entry name" value="Class-I_Pyr_Nuc-Dis_Oxidored"/>
</dbReference>
<dbReference type="RefSeq" id="WP_257912135.1">
    <property type="nucleotide sequence ID" value="NZ_JANPWE010000001.1"/>
</dbReference>
<dbReference type="InterPro" id="IPR023753">
    <property type="entry name" value="FAD/NAD-binding_dom"/>
</dbReference>
<comment type="cofactor">
    <cofactor evidence="13">
        <name>FAD</name>
        <dbReference type="ChEBI" id="CHEBI:57692"/>
    </cofactor>
    <text evidence="13">Binds 1 FAD per subunit.</text>
</comment>
<keyword evidence="5" id="KW-0963">Cytoplasm</keyword>
<dbReference type="InterPro" id="IPR016156">
    <property type="entry name" value="FAD/NAD-linked_Rdtase_dimer_sf"/>
</dbReference>
<keyword evidence="7 13" id="KW-0274">FAD</keyword>
<dbReference type="SUPFAM" id="SSF55424">
    <property type="entry name" value="FAD/NAD-linked reductases, dimerisation (C-terminal) domain"/>
    <property type="match status" value="1"/>
</dbReference>
<dbReference type="NCBIfam" id="TIGR01350">
    <property type="entry name" value="lipoamide_DH"/>
    <property type="match status" value="1"/>
</dbReference>
<dbReference type="InterPro" id="IPR012999">
    <property type="entry name" value="Pyr_OxRdtase_I_AS"/>
</dbReference>
<evidence type="ECO:0000256" key="11">
    <source>
        <dbReference type="ARBA" id="ARBA00023284"/>
    </source>
</evidence>
<feature type="domain" description="Pyridine nucleotide-disulphide oxidoreductase dimerisation" evidence="14">
    <location>
        <begin position="359"/>
        <end position="467"/>
    </location>
</feature>
<keyword evidence="6 13" id="KW-0285">Flavoprotein</keyword>
<comment type="miscellaneous">
    <text evidence="13">The active site is a redox-active disulfide bond.</text>
</comment>
<comment type="similarity">
    <text evidence="2 13">Belongs to the class-I pyridine nucleotide-disulfide oxidoreductase family.</text>
</comment>
<dbReference type="SUPFAM" id="SSF51905">
    <property type="entry name" value="FAD/NAD(P)-binding domain"/>
    <property type="match status" value="1"/>
</dbReference>
<evidence type="ECO:0000256" key="6">
    <source>
        <dbReference type="ARBA" id="ARBA00022630"/>
    </source>
</evidence>
<sequence>MAASNDLNTNIAILGGGPAGYVAAIRAAQLGAEVVLIEEKELGGVCLNQGCIPTKSFLKNAEAAHLVQTSKEYGIDAKIQAVDWHSAWLRKERVVKNSRMGVESLIAAHKIILLKGRGYVENPREIRVETGQESVRVSCRHLIITVGSEPLLPKIPGIDLPGVLTSNEALEFKEIPRSLVIVGAGVIGLEFADMFNSIGTKVTVLEMENSILPKEDREIGEELLKVLKRKGIGFKLGVQVKKIEEIKEIEEINEISDHQDQLKILFEGNRKETVLKAEKILVAAGRRSRTYSSDLIALGLEIEHGAIAVNEKMATNVPSVYAAGDVIGGKLLAHLAYAEGRVAVENALGRETRLNYDTVPTCTYTHPEIATVGIGEEEAAKRGIKVLVGRFELRHNSRAMTLGERDGFVKVVVDRESGVILGGQILGSQASEMISELTLAVTLGVKAEIIAEMMHPHPTLSEAIMEACGDALGRSIHKVNEKN</sequence>
<evidence type="ECO:0000256" key="8">
    <source>
        <dbReference type="ARBA" id="ARBA00023002"/>
    </source>
</evidence>
<dbReference type="Pfam" id="PF07992">
    <property type="entry name" value="Pyr_redox_2"/>
    <property type="match status" value="1"/>
</dbReference>
<protein>
    <recommendedName>
        <fullName evidence="4 13">Dihydrolipoyl dehydrogenase</fullName>
        <ecNumber evidence="3 13">1.8.1.4</ecNumber>
    </recommendedName>
</protein>
<dbReference type="Gene3D" id="3.30.390.30">
    <property type="match status" value="1"/>
</dbReference>
<evidence type="ECO:0000256" key="2">
    <source>
        <dbReference type="ARBA" id="ARBA00007532"/>
    </source>
</evidence>
<proteinExistence type="inferred from homology"/>
<dbReference type="PROSITE" id="PS00076">
    <property type="entry name" value="PYRIDINE_REDOX_1"/>
    <property type="match status" value="1"/>
</dbReference>
<dbReference type="PRINTS" id="PR00411">
    <property type="entry name" value="PNDRDTASEI"/>
</dbReference>
<keyword evidence="9 13" id="KW-0520">NAD</keyword>
<comment type="caution">
    <text evidence="16">The sequence shown here is derived from an EMBL/GenBank/DDBJ whole genome shotgun (WGS) entry which is preliminary data.</text>
</comment>
<gene>
    <name evidence="16" type="primary">lpdA</name>
    <name evidence="16" type="ORF">NVS47_03950</name>
</gene>
<dbReference type="PANTHER" id="PTHR22912:SF217">
    <property type="entry name" value="DIHYDROLIPOYL DEHYDROGENASE"/>
    <property type="match status" value="1"/>
</dbReference>
<reference evidence="16 17" key="1">
    <citation type="submission" date="2022-08" db="EMBL/GenBank/DDBJ databases">
        <title>Proteogenomics of the novel Dehalobacterium formicoaceticum strain EZ94 highlights a key role of methyltransferases during anaerobic dichloromethane degradation.</title>
        <authorList>
            <person name="Wasmund K."/>
        </authorList>
    </citation>
    <scope>NUCLEOTIDE SEQUENCE [LARGE SCALE GENOMIC DNA]</scope>
    <source>
        <strain evidence="16 17">EZ94</strain>
    </source>
</reference>